<protein>
    <recommendedName>
        <fullName evidence="5">Formate dehydrogenase region TAT target</fullName>
    </recommendedName>
</protein>
<organism evidence="3 4">
    <name type="scientific">Ferrimonas pelagia</name>
    <dbReference type="NCBI Taxonomy" id="1177826"/>
    <lineage>
        <taxon>Bacteria</taxon>
        <taxon>Pseudomonadati</taxon>
        <taxon>Pseudomonadota</taxon>
        <taxon>Gammaproteobacteria</taxon>
        <taxon>Alteromonadales</taxon>
        <taxon>Ferrimonadaceae</taxon>
        <taxon>Ferrimonas</taxon>
    </lineage>
</organism>
<dbReference type="RefSeq" id="WP_345335097.1">
    <property type="nucleotide sequence ID" value="NZ_BAABJZ010000055.1"/>
</dbReference>
<dbReference type="Proteomes" id="UP001499988">
    <property type="component" value="Unassembled WGS sequence"/>
</dbReference>
<dbReference type="InterPro" id="IPR019546">
    <property type="entry name" value="TAT_signal_bac_arc"/>
</dbReference>
<dbReference type="PROSITE" id="PS51318">
    <property type="entry name" value="TAT"/>
    <property type="match status" value="1"/>
</dbReference>
<dbReference type="EMBL" id="BAABJZ010000055">
    <property type="protein sequence ID" value="GAA4885410.1"/>
    <property type="molecule type" value="Genomic_DNA"/>
</dbReference>
<name>A0ABP9ETZ3_9GAMM</name>
<evidence type="ECO:0008006" key="5">
    <source>
        <dbReference type="Google" id="ProtNLM"/>
    </source>
</evidence>
<evidence type="ECO:0000256" key="2">
    <source>
        <dbReference type="SAM" id="SignalP"/>
    </source>
</evidence>
<evidence type="ECO:0000313" key="4">
    <source>
        <dbReference type="Proteomes" id="UP001499988"/>
    </source>
</evidence>
<accession>A0ABP9ETZ3</accession>
<dbReference type="PIRSF" id="PIRSF036704">
    <property type="entry name" value="UCP036704"/>
    <property type="match status" value="1"/>
</dbReference>
<keyword evidence="1 2" id="KW-0732">Signal</keyword>
<sequence>MNKKPEMARRQFLKTVATGSAAAAAAAVVSPAALAADAPTAPSKGVGYRETEHVRNYYAVARGQ</sequence>
<reference evidence="4" key="1">
    <citation type="journal article" date="2019" name="Int. J. Syst. Evol. Microbiol.">
        <title>The Global Catalogue of Microorganisms (GCM) 10K type strain sequencing project: providing services to taxonomists for standard genome sequencing and annotation.</title>
        <authorList>
            <consortium name="The Broad Institute Genomics Platform"/>
            <consortium name="The Broad Institute Genome Sequencing Center for Infectious Disease"/>
            <person name="Wu L."/>
            <person name="Ma J."/>
        </authorList>
    </citation>
    <scope>NUCLEOTIDE SEQUENCE [LARGE SCALE GENOMIC DNA]</scope>
    <source>
        <strain evidence="4">JCM 18401</strain>
    </source>
</reference>
<evidence type="ECO:0000313" key="3">
    <source>
        <dbReference type="EMBL" id="GAA4885410.1"/>
    </source>
</evidence>
<dbReference type="NCBIfam" id="TIGR01409">
    <property type="entry name" value="TAT_signal_seq"/>
    <property type="match status" value="1"/>
</dbReference>
<keyword evidence="4" id="KW-1185">Reference proteome</keyword>
<feature type="chain" id="PRO_5045472589" description="Formate dehydrogenase region TAT target" evidence="2">
    <location>
        <begin position="36"/>
        <end position="64"/>
    </location>
</feature>
<gene>
    <name evidence="3" type="ORF">GCM10023333_18630</name>
</gene>
<evidence type="ECO:0000256" key="1">
    <source>
        <dbReference type="ARBA" id="ARBA00022729"/>
    </source>
</evidence>
<comment type="caution">
    <text evidence="3">The sequence shown here is derived from an EMBL/GenBank/DDBJ whole genome shotgun (WGS) entry which is preliminary data.</text>
</comment>
<feature type="signal peptide" evidence="2">
    <location>
        <begin position="1"/>
        <end position="35"/>
    </location>
</feature>
<dbReference type="InterPro" id="IPR014177">
    <property type="entry name" value="Formate_DH_TAT-contain"/>
</dbReference>
<proteinExistence type="predicted"/>
<dbReference type="InterPro" id="IPR006311">
    <property type="entry name" value="TAT_signal"/>
</dbReference>
<dbReference type="NCBIfam" id="TIGR02811">
    <property type="entry name" value="formate_TAT"/>
    <property type="match status" value="1"/>
</dbReference>